<organism evidence="1 2">
    <name type="scientific">Cetraspora pellucida</name>
    <dbReference type="NCBI Taxonomy" id="1433469"/>
    <lineage>
        <taxon>Eukaryota</taxon>
        <taxon>Fungi</taxon>
        <taxon>Fungi incertae sedis</taxon>
        <taxon>Mucoromycota</taxon>
        <taxon>Glomeromycotina</taxon>
        <taxon>Glomeromycetes</taxon>
        <taxon>Diversisporales</taxon>
        <taxon>Gigasporaceae</taxon>
        <taxon>Cetraspora</taxon>
    </lineage>
</organism>
<proteinExistence type="predicted"/>
<name>A0A9N9PEG6_9GLOM</name>
<keyword evidence="2" id="KW-1185">Reference proteome</keyword>
<feature type="non-terminal residue" evidence="1">
    <location>
        <position position="76"/>
    </location>
</feature>
<accession>A0A9N9PEG6</accession>
<gene>
    <name evidence="1" type="ORF">CPELLU_LOCUS18938</name>
</gene>
<evidence type="ECO:0000313" key="2">
    <source>
        <dbReference type="Proteomes" id="UP000789759"/>
    </source>
</evidence>
<protein>
    <submittedName>
        <fullName evidence="1">3794_t:CDS:1</fullName>
    </submittedName>
</protein>
<reference evidence="1" key="1">
    <citation type="submission" date="2021-06" db="EMBL/GenBank/DDBJ databases">
        <authorList>
            <person name="Kallberg Y."/>
            <person name="Tangrot J."/>
            <person name="Rosling A."/>
        </authorList>
    </citation>
    <scope>NUCLEOTIDE SEQUENCE</scope>
    <source>
        <strain evidence="1">FL966</strain>
    </source>
</reference>
<dbReference type="AlphaFoldDB" id="A0A9N9PEG6"/>
<sequence>QACDFELFCFEVDKKYDLNSDDAPVLSLVIEDNAGYKTPIIDCFIDDGQLPSINNYLGVKPMTTNNLMEQMNKSIK</sequence>
<feature type="non-terminal residue" evidence="1">
    <location>
        <position position="1"/>
    </location>
</feature>
<dbReference type="Proteomes" id="UP000789759">
    <property type="component" value="Unassembled WGS sequence"/>
</dbReference>
<comment type="caution">
    <text evidence="1">The sequence shown here is derived from an EMBL/GenBank/DDBJ whole genome shotgun (WGS) entry which is preliminary data.</text>
</comment>
<dbReference type="EMBL" id="CAJVQA010041112">
    <property type="protein sequence ID" value="CAG8813642.1"/>
    <property type="molecule type" value="Genomic_DNA"/>
</dbReference>
<evidence type="ECO:0000313" key="1">
    <source>
        <dbReference type="EMBL" id="CAG8813642.1"/>
    </source>
</evidence>